<protein>
    <submittedName>
        <fullName evidence="1">Type IV pilus assembly protein PilM</fullName>
    </submittedName>
</protein>
<evidence type="ECO:0000313" key="2">
    <source>
        <dbReference type="Proteomes" id="UP000316674"/>
    </source>
</evidence>
<sequence>MARVNLGLDIGTASVKAVELINNRNGYELRNLIKIDLPWMQENIEKEAITAKLIKGLIDKYKVNTGRVISGVKGESVIIRRIRMPLMGQRETNQAVRWQAEEHIPYSLDQICLSFQVLERNLMGEEGEYMSVILVGVKKEAIRKHLQVLTSAGVSPKIVDVDALALFNVFQLSNPEDKDKVALLEIGHNSTSIVILDRGYPFLIRDINWGGFHLTQAVKKALKVSYEVAQEMKERYGIDAEEIDLSRPVNSENESEEKNKRLVNAAIRKAMNTLVKEIVHSFEYYTSQKEGTAIKRVILSGGTSCLRNIDKFLSEELGLSVETINPFTIITGKPAGFQPEYLSKRSSLFTVGLGLALRKIKKI</sequence>
<dbReference type="SUPFAM" id="SSF53067">
    <property type="entry name" value="Actin-like ATPase domain"/>
    <property type="match status" value="2"/>
</dbReference>
<accession>A0A523ZFU8</accession>
<gene>
    <name evidence="1" type="primary">pilM</name>
    <name evidence="1" type="ORF">E3I16_01925</name>
</gene>
<dbReference type="Pfam" id="PF11104">
    <property type="entry name" value="PilM_2"/>
    <property type="match status" value="1"/>
</dbReference>
<dbReference type="Gene3D" id="3.30.1490.300">
    <property type="match status" value="1"/>
</dbReference>
<dbReference type="InterPro" id="IPR043129">
    <property type="entry name" value="ATPase_NBD"/>
</dbReference>
<dbReference type="PANTHER" id="PTHR32432">
    <property type="entry name" value="CELL DIVISION PROTEIN FTSA-RELATED"/>
    <property type="match status" value="1"/>
</dbReference>
<dbReference type="PIRSF" id="PIRSF019169">
    <property type="entry name" value="PilM"/>
    <property type="match status" value="1"/>
</dbReference>
<dbReference type="Proteomes" id="UP000316674">
    <property type="component" value="Unassembled WGS sequence"/>
</dbReference>
<dbReference type="InterPro" id="IPR005883">
    <property type="entry name" value="PilM"/>
</dbReference>
<organism evidence="1 2">
    <name type="scientific">Aerophobetes bacterium</name>
    <dbReference type="NCBI Taxonomy" id="2030807"/>
    <lineage>
        <taxon>Bacteria</taxon>
        <taxon>Candidatus Aerophobota</taxon>
    </lineage>
</organism>
<dbReference type="CDD" id="cd24049">
    <property type="entry name" value="ASKHA_NBD_PilM"/>
    <property type="match status" value="1"/>
</dbReference>
<dbReference type="PANTHER" id="PTHR32432:SF3">
    <property type="entry name" value="ETHANOLAMINE UTILIZATION PROTEIN EUTJ"/>
    <property type="match status" value="1"/>
</dbReference>
<dbReference type="AlphaFoldDB" id="A0A523ZFU8"/>
<comment type="caution">
    <text evidence="1">The sequence shown here is derived from an EMBL/GenBank/DDBJ whole genome shotgun (WGS) entry which is preliminary data.</text>
</comment>
<name>A0A523ZFU8_UNCAE</name>
<dbReference type="EMBL" id="SOHY01000122">
    <property type="protein sequence ID" value="TEU02656.1"/>
    <property type="molecule type" value="Genomic_DNA"/>
</dbReference>
<dbReference type="InterPro" id="IPR050696">
    <property type="entry name" value="FtsA/MreB"/>
</dbReference>
<proteinExistence type="predicted"/>
<dbReference type="NCBIfam" id="TIGR01175">
    <property type="entry name" value="pilM"/>
    <property type="match status" value="1"/>
</dbReference>
<dbReference type="Gene3D" id="3.30.420.40">
    <property type="match status" value="2"/>
</dbReference>
<reference evidence="1 2" key="1">
    <citation type="submission" date="2019-03" db="EMBL/GenBank/DDBJ databases">
        <title>Metabolic potential of uncultured bacteria and archaea associated with petroleum seepage in deep-sea sediments.</title>
        <authorList>
            <person name="Dong X."/>
            <person name="Hubert C."/>
        </authorList>
    </citation>
    <scope>NUCLEOTIDE SEQUENCE [LARGE SCALE GENOMIC DNA]</scope>
    <source>
        <strain evidence="1">E26_bin6</strain>
    </source>
</reference>
<evidence type="ECO:0000313" key="1">
    <source>
        <dbReference type="EMBL" id="TEU02656.1"/>
    </source>
</evidence>